<keyword evidence="5 8" id="KW-0812">Transmembrane</keyword>
<comment type="caution">
    <text evidence="10">The sequence shown here is derived from an EMBL/GenBank/DDBJ whole genome shotgun (WGS) entry which is preliminary data.</text>
</comment>
<dbReference type="AlphaFoldDB" id="A0A9X3WSN5"/>
<evidence type="ECO:0000256" key="4">
    <source>
        <dbReference type="ARBA" id="ARBA00022475"/>
    </source>
</evidence>
<keyword evidence="7 8" id="KW-0472">Membrane</keyword>
<keyword evidence="4 8" id="KW-1003">Cell membrane</keyword>
<comment type="subcellular location">
    <subcellularLocation>
        <location evidence="1 8">Cell membrane</location>
        <topology evidence="1 8">Multi-pass membrane protein</topology>
    </subcellularLocation>
</comment>
<keyword evidence="3 8" id="KW-0813">Transport</keyword>
<feature type="transmembrane region" description="Helical" evidence="8">
    <location>
        <begin position="118"/>
        <end position="141"/>
    </location>
</feature>
<comment type="similarity">
    <text evidence="2 8">Belongs to the ABC-2 integral membrane protein family.</text>
</comment>
<reference evidence="10" key="1">
    <citation type="submission" date="2022-06" db="EMBL/GenBank/DDBJ databases">
        <title>Aquibacillus sp. a new bacterium isolated from soil saline samples.</title>
        <authorList>
            <person name="Galisteo C."/>
            <person name="De La Haba R."/>
            <person name="Sanchez-Porro C."/>
            <person name="Ventosa A."/>
        </authorList>
    </citation>
    <scope>NUCLEOTIDE SEQUENCE</scope>
    <source>
        <strain evidence="10">3ASR75-11</strain>
    </source>
</reference>
<feature type="domain" description="ABC transmembrane type-2" evidence="9">
    <location>
        <begin position="36"/>
        <end position="261"/>
    </location>
</feature>
<feature type="transmembrane region" description="Helical" evidence="8">
    <location>
        <begin position="72"/>
        <end position="97"/>
    </location>
</feature>
<evidence type="ECO:0000256" key="3">
    <source>
        <dbReference type="ARBA" id="ARBA00022448"/>
    </source>
</evidence>
<proteinExistence type="inferred from homology"/>
<comment type="caution">
    <text evidence="8">Lacks conserved residue(s) required for the propagation of feature annotation.</text>
</comment>
<keyword evidence="6 8" id="KW-1133">Transmembrane helix</keyword>
<evidence type="ECO:0000256" key="8">
    <source>
        <dbReference type="RuleBase" id="RU361157"/>
    </source>
</evidence>
<accession>A0A9X3WSN5</accession>
<dbReference type="InterPro" id="IPR013525">
    <property type="entry name" value="ABC2_TM"/>
</dbReference>
<dbReference type="GO" id="GO:0005886">
    <property type="term" value="C:plasma membrane"/>
    <property type="evidence" value="ECO:0007669"/>
    <property type="project" value="UniProtKB-SubCell"/>
</dbReference>
<keyword evidence="11" id="KW-1185">Reference proteome</keyword>
<feature type="transmembrane region" description="Helical" evidence="8">
    <location>
        <begin position="42"/>
        <end position="60"/>
    </location>
</feature>
<dbReference type="PROSITE" id="PS51012">
    <property type="entry name" value="ABC_TM2"/>
    <property type="match status" value="1"/>
</dbReference>
<dbReference type="EMBL" id="JAMQKB010000010">
    <property type="protein sequence ID" value="MDC3425000.1"/>
    <property type="molecule type" value="Genomic_DNA"/>
</dbReference>
<evidence type="ECO:0000256" key="5">
    <source>
        <dbReference type="ARBA" id="ARBA00022692"/>
    </source>
</evidence>
<dbReference type="PANTHER" id="PTHR30413">
    <property type="entry name" value="INNER MEMBRANE TRANSPORT PERMEASE"/>
    <property type="match status" value="1"/>
</dbReference>
<evidence type="ECO:0000313" key="10">
    <source>
        <dbReference type="EMBL" id="MDC3425000.1"/>
    </source>
</evidence>
<dbReference type="Proteomes" id="UP001145050">
    <property type="component" value="Unassembled WGS sequence"/>
</dbReference>
<dbReference type="RefSeq" id="WP_272436805.1">
    <property type="nucleotide sequence ID" value="NZ_JAMQKB010000010.1"/>
</dbReference>
<protein>
    <recommendedName>
        <fullName evidence="8">Transport permease protein</fullName>
    </recommendedName>
</protein>
<name>A0A9X3WSN5_9BACI</name>
<dbReference type="GO" id="GO:0015920">
    <property type="term" value="P:lipopolysaccharide transport"/>
    <property type="evidence" value="ECO:0007669"/>
    <property type="project" value="TreeGrafter"/>
</dbReference>
<evidence type="ECO:0000256" key="6">
    <source>
        <dbReference type="ARBA" id="ARBA00022989"/>
    </source>
</evidence>
<evidence type="ECO:0000256" key="7">
    <source>
        <dbReference type="ARBA" id="ARBA00023136"/>
    </source>
</evidence>
<gene>
    <name evidence="10" type="ORF">NC797_10840</name>
</gene>
<dbReference type="InterPro" id="IPR047817">
    <property type="entry name" value="ABC2_TM_bact-type"/>
</dbReference>
<evidence type="ECO:0000259" key="9">
    <source>
        <dbReference type="PROSITE" id="PS51012"/>
    </source>
</evidence>
<evidence type="ECO:0000256" key="1">
    <source>
        <dbReference type="ARBA" id="ARBA00004651"/>
    </source>
</evidence>
<evidence type="ECO:0000256" key="2">
    <source>
        <dbReference type="ARBA" id="ARBA00007783"/>
    </source>
</evidence>
<evidence type="ECO:0000313" key="11">
    <source>
        <dbReference type="Proteomes" id="UP001145050"/>
    </source>
</evidence>
<dbReference type="Pfam" id="PF01061">
    <property type="entry name" value="ABC2_membrane"/>
    <property type="match status" value="1"/>
</dbReference>
<sequence length="269" mass="31657">MLSKVWQVLHEQISHWHLIVRMSIFETRGIYQVHYLGTLWQFINPAIQVGIYWFVFGFGIRGGQPVGDVPFFLWLLMGIIPWFFISPTMIQGSNSIYQKVSMVSKMNFPVSVLPSIKIVSNSFQFIILMVLLFIILLAYGIEPTIYLLQLPYYLLSMYVFLFAFTLLSSTVSTLVRDYQMFLQSMMRMLLYVSPILWDPRSIPIEIFVNIVKLNPFYYIIEGIRSSLLGTGWFFDEPVFLLYFWSLTFTLLFLGAQLHMKFRKNFVDYL</sequence>
<dbReference type="PANTHER" id="PTHR30413:SF10">
    <property type="entry name" value="CAPSULE POLYSACCHARIDE EXPORT INNER-MEMBRANE PROTEIN CTRC"/>
    <property type="match status" value="1"/>
</dbReference>
<feature type="transmembrane region" description="Helical" evidence="8">
    <location>
        <begin position="240"/>
        <end position="259"/>
    </location>
</feature>
<organism evidence="10 11">
    <name type="scientific">Terrihalobacillus insolitus</name>
    <dbReference type="NCBI Taxonomy" id="2950438"/>
    <lineage>
        <taxon>Bacteria</taxon>
        <taxon>Bacillati</taxon>
        <taxon>Bacillota</taxon>
        <taxon>Bacilli</taxon>
        <taxon>Bacillales</taxon>
        <taxon>Bacillaceae</taxon>
        <taxon>Terrihalobacillus</taxon>
    </lineage>
</organism>
<feature type="transmembrane region" description="Helical" evidence="8">
    <location>
        <begin position="153"/>
        <end position="175"/>
    </location>
</feature>
<dbReference type="GO" id="GO:0140359">
    <property type="term" value="F:ABC-type transporter activity"/>
    <property type="evidence" value="ECO:0007669"/>
    <property type="project" value="InterPro"/>
</dbReference>